<evidence type="ECO:0000256" key="8">
    <source>
        <dbReference type="ARBA" id="ARBA00022691"/>
    </source>
</evidence>
<keyword evidence="6 13" id="KW-0489">Methyltransferase</keyword>
<accession>A0ABY4L728</accession>
<dbReference type="RefSeq" id="WP_248590672.1">
    <property type="nucleotide sequence ID" value="NZ_BAABEB010000005.1"/>
</dbReference>
<dbReference type="NCBIfam" id="TIGR04364">
    <property type="entry name" value="methyltran_FxLD"/>
    <property type="match status" value="1"/>
</dbReference>
<comment type="subcellular location">
    <subcellularLocation>
        <location evidence="1">Cytoplasm</location>
    </subcellularLocation>
</comment>
<evidence type="ECO:0000313" key="13">
    <source>
        <dbReference type="EMBL" id="UPT22190.1"/>
    </source>
</evidence>
<dbReference type="PANTHER" id="PTHR11579">
    <property type="entry name" value="PROTEIN-L-ISOASPARTATE O-METHYLTRANSFERASE"/>
    <property type="match status" value="1"/>
</dbReference>
<dbReference type="InterPro" id="IPR029063">
    <property type="entry name" value="SAM-dependent_MTases_sf"/>
</dbReference>
<evidence type="ECO:0000256" key="6">
    <source>
        <dbReference type="ARBA" id="ARBA00022603"/>
    </source>
</evidence>
<protein>
    <recommendedName>
        <fullName evidence="4">Protein-L-isoaspartate O-methyltransferase</fullName>
        <ecNumber evidence="3">2.1.1.77</ecNumber>
    </recommendedName>
    <alternativeName>
        <fullName evidence="11">L-isoaspartyl protein carboxyl methyltransferase</fullName>
    </alternativeName>
    <alternativeName>
        <fullName evidence="9">Protein L-isoaspartyl methyltransferase</fullName>
    </alternativeName>
    <alternativeName>
        <fullName evidence="10">Protein-beta-aspartate methyltransferase</fullName>
    </alternativeName>
</protein>
<dbReference type="SUPFAM" id="SSF53335">
    <property type="entry name" value="S-adenosyl-L-methionine-dependent methyltransferases"/>
    <property type="match status" value="1"/>
</dbReference>
<reference evidence="13 14" key="1">
    <citation type="submission" date="2020-04" db="EMBL/GenBank/DDBJ databases">
        <title>Thermobifida alba genome sequencing and assembly.</title>
        <authorList>
            <person name="Luzics S."/>
            <person name="Horvath B."/>
            <person name="Nagy I."/>
            <person name="Toth A."/>
            <person name="Nagy I."/>
            <person name="Kukolya J."/>
        </authorList>
    </citation>
    <scope>NUCLEOTIDE SEQUENCE [LARGE SCALE GENOMIC DNA]</scope>
    <source>
        <strain evidence="13 14">DSM 43795</strain>
    </source>
</reference>
<dbReference type="CDD" id="cd02440">
    <property type="entry name" value="AdoMet_MTases"/>
    <property type="match status" value="1"/>
</dbReference>
<dbReference type="InterPro" id="IPR027573">
    <property type="entry name" value="Methyltran_FxLD"/>
</dbReference>
<proteinExistence type="inferred from homology"/>
<dbReference type="PANTHER" id="PTHR11579:SF0">
    <property type="entry name" value="PROTEIN-L-ISOASPARTATE(D-ASPARTATE) O-METHYLTRANSFERASE"/>
    <property type="match status" value="1"/>
</dbReference>
<evidence type="ECO:0000256" key="11">
    <source>
        <dbReference type="ARBA" id="ARBA00031350"/>
    </source>
</evidence>
<evidence type="ECO:0000256" key="9">
    <source>
        <dbReference type="ARBA" id="ARBA00030757"/>
    </source>
</evidence>
<name>A0ABY4L728_THEAE</name>
<feature type="region of interest" description="Disordered" evidence="12">
    <location>
        <begin position="405"/>
        <end position="425"/>
    </location>
</feature>
<keyword evidence="14" id="KW-1185">Reference proteome</keyword>
<keyword evidence="8" id="KW-0949">S-adenosyl-L-methionine</keyword>
<dbReference type="Gene3D" id="3.40.50.150">
    <property type="entry name" value="Vaccinia Virus protein VP39"/>
    <property type="match status" value="1"/>
</dbReference>
<dbReference type="Proteomes" id="UP000832041">
    <property type="component" value="Chromosome"/>
</dbReference>
<sequence>MTDVAADPENAAELRDQVVDTLIRDGVIVSPQVEAAMRRVPRHRFTPEATVEEAYRPYAAVVTKKNEHGISISSVSAPQIQAMMLEQAAIEPGMRVLEIGSGGYNAALIAELVGDSGQVTTVDIDQDVTARAERLLAENGYPQVRVVLADAEDGLAAHAPYDRIIVTAGAWDIPPAWITQLTERGRLVVPLRLRGLTRSIAFERRGGHLLGLSARACGFVPMQGAGAHQEQLLLLCGTDEIGLRFDDGLPGDPSLLDNTVRTPRLEVWTGVVVGRTELVDTLQLYLATALPGFCIMAVDPALDTGLVEPNHPSFSLAAVDGGNFAYLRVRPTADDRSVEYGIHAFGPQREAFAEKMAGHVRTWAREHRGGPGPQIRVFPARTPDEQLPGHLVLDKKHSRVTFSWPSATAADQAVPPASSEGDDHR</sequence>
<keyword evidence="7" id="KW-0808">Transferase</keyword>
<dbReference type="GO" id="GO:0032259">
    <property type="term" value="P:methylation"/>
    <property type="evidence" value="ECO:0007669"/>
    <property type="project" value="UniProtKB-KW"/>
</dbReference>
<keyword evidence="5" id="KW-0963">Cytoplasm</keyword>
<evidence type="ECO:0000256" key="12">
    <source>
        <dbReference type="SAM" id="MobiDB-lite"/>
    </source>
</evidence>
<dbReference type="InterPro" id="IPR000682">
    <property type="entry name" value="PCMT"/>
</dbReference>
<evidence type="ECO:0000256" key="1">
    <source>
        <dbReference type="ARBA" id="ARBA00004496"/>
    </source>
</evidence>
<evidence type="ECO:0000256" key="5">
    <source>
        <dbReference type="ARBA" id="ARBA00022490"/>
    </source>
</evidence>
<dbReference type="GO" id="GO:0008168">
    <property type="term" value="F:methyltransferase activity"/>
    <property type="evidence" value="ECO:0007669"/>
    <property type="project" value="UniProtKB-KW"/>
</dbReference>
<organism evidence="13 14">
    <name type="scientific">Thermobifida alba</name>
    <name type="common">Thermomonospora alba</name>
    <dbReference type="NCBI Taxonomy" id="53522"/>
    <lineage>
        <taxon>Bacteria</taxon>
        <taxon>Bacillati</taxon>
        <taxon>Actinomycetota</taxon>
        <taxon>Actinomycetes</taxon>
        <taxon>Streptosporangiales</taxon>
        <taxon>Nocardiopsidaceae</taxon>
        <taxon>Thermobifida</taxon>
    </lineage>
</organism>
<evidence type="ECO:0000256" key="7">
    <source>
        <dbReference type="ARBA" id="ARBA00022679"/>
    </source>
</evidence>
<evidence type="ECO:0000256" key="4">
    <source>
        <dbReference type="ARBA" id="ARBA00013346"/>
    </source>
</evidence>
<dbReference type="Pfam" id="PF01135">
    <property type="entry name" value="PCMT"/>
    <property type="match status" value="1"/>
</dbReference>
<dbReference type="EC" id="2.1.1.77" evidence="3"/>
<evidence type="ECO:0000256" key="3">
    <source>
        <dbReference type="ARBA" id="ARBA00011890"/>
    </source>
</evidence>
<evidence type="ECO:0000256" key="10">
    <source>
        <dbReference type="ARBA" id="ARBA00031323"/>
    </source>
</evidence>
<evidence type="ECO:0000313" key="14">
    <source>
        <dbReference type="Proteomes" id="UP000832041"/>
    </source>
</evidence>
<dbReference type="EMBL" id="CP051627">
    <property type="protein sequence ID" value="UPT22190.1"/>
    <property type="molecule type" value="Genomic_DNA"/>
</dbReference>
<comment type="similarity">
    <text evidence="2">Belongs to the methyltransferase superfamily. L-isoaspartyl/D-aspartyl protein methyltransferase family.</text>
</comment>
<gene>
    <name evidence="13" type="primary">fxlM</name>
    <name evidence="13" type="ORF">FOF52_15485</name>
</gene>
<evidence type="ECO:0000256" key="2">
    <source>
        <dbReference type="ARBA" id="ARBA00005369"/>
    </source>
</evidence>